<feature type="compositionally biased region" description="Polar residues" evidence="2">
    <location>
        <begin position="427"/>
        <end position="447"/>
    </location>
</feature>
<feature type="region of interest" description="Disordered" evidence="2">
    <location>
        <begin position="216"/>
        <end position="382"/>
    </location>
</feature>
<proteinExistence type="predicted"/>
<feature type="compositionally biased region" description="Low complexity" evidence="2">
    <location>
        <begin position="365"/>
        <end position="380"/>
    </location>
</feature>
<dbReference type="GO" id="GO:0046983">
    <property type="term" value="F:protein dimerization activity"/>
    <property type="evidence" value="ECO:0007669"/>
    <property type="project" value="InterPro"/>
</dbReference>
<feature type="compositionally biased region" description="Polar residues" evidence="2">
    <location>
        <begin position="1"/>
        <end position="19"/>
    </location>
</feature>
<evidence type="ECO:0000313" key="5">
    <source>
        <dbReference type="Proteomes" id="UP001412239"/>
    </source>
</evidence>
<feature type="compositionally biased region" description="Polar residues" evidence="2">
    <location>
        <begin position="304"/>
        <end position="333"/>
    </location>
</feature>
<protein>
    <recommendedName>
        <fullName evidence="3">BHLH domain-containing protein</fullName>
    </recommendedName>
</protein>
<feature type="compositionally biased region" description="Polar residues" evidence="2">
    <location>
        <begin position="232"/>
        <end position="251"/>
    </location>
</feature>
<dbReference type="PROSITE" id="PS50888">
    <property type="entry name" value="BHLH"/>
    <property type="match status" value="1"/>
</dbReference>
<organism evidence="4 5">
    <name type="scientific">Tuber aestivum</name>
    <name type="common">summer truffle</name>
    <dbReference type="NCBI Taxonomy" id="59557"/>
    <lineage>
        <taxon>Eukaryota</taxon>
        <taxon>Fungi</taxon>
        <taxon>Dikarya</taxon>
        <taxon>Ascomycota</taxon>
        <taxon>Pezizomycotina</taxon>
        <taxon>Pezizomycetes</taxon>
        <taxon>Pezizales</taxon>
        <taxon>Tuberaceae</taxon>
        <taxon>Tuber</taxon>
    </lineage>
</organism>
<dbReference type="GO" id="GO:0090575">
    <property type="term" value="C:RNA polymerase II transcription regulator complex"/>
    <property type="evidence" value="ECO:0007669"/>
    <property type="project" value="TreeGrafter"/>
</dbReference>
<dbReference type="Pfam" id="PF00010">
    <property type="entry name" value="HLH"/>
    <property type="match status" value="1"/>
</dbReference>
<evidence type="ECO:0000259" key="3">
    <source>
        <dbReference type="PROSITE" id="PS50888"/>
    </source>
</evidence>
<dbReference type="PANTHER" id="PTHR13935">
    <property type="entry name" value="ACHAETE-SCUTE TRANSCRIPTION FACTOR-RELATED"/>
    <property type="match status" value="1"/>
</dbReference>
<dbReference type="InterPro" id="IPR011598">
    <property type="entry name" value="bHLH_dom"/>
</dbReference>
<feature type="compositionally biased region" description="Low complexity" evidence="2">
    <location>
        <begin position="448"/>
        <end position="466"/>
    </location>
</feature>
<feature type="domain" description="BHLH" evidence="3">
    <location>
        <begin position="562"/>
        <end position="645"/>
    </location>
</feature>
<dbReference type="SUPFAM" id="SSF47459">
    <property type="entry name" value="HLH, helix-loop-helix DNA-binding domain"/>
    <property type="match status" value="1"/>
</dbReference>
<feature type="compositionally biased region" description="Polar residues" evidence="2">
    <location>
        <begin position="473"/>
        <end position="483"/>
    </location>
</feature>
<dbReference type="EMBL" id="LN891258">
    <property type="protein sequence ID" value="CUS07038.1"/>
    <property type="molecule type" value="Genomic_DNA"/>
</dbReference>
<accession>A0A292PK99</accession>
<dbReference type="Gene3D" id="4.10.280.10">
    <property type="entry name" value="Helix-loop-helix DNA-binding domain"/>
    <property type="match status" value="1"/>
</dbReference>
<evidence type="ECO:0000313" key="4">
    <source>
        <dbReference type="EMBL" id="CUS07038.1"/>
    </source>
</evidence>
<name>A0A292PK99_9PEZI</name>
<feature type="region of interest" description="Disordered" evidence="2">
    <location>
        <begin position="589"/>
        <end position="632"/>
    </location>
</feature>
<dbReference type="InterPro" id="IPR015660">
    <property type="entry name" value="MASH1/Ascl1a-like"/>
</dbReference>
<keyword evidence="1" id="KW-0238">DNA-binding</keyword>
<dbReference type="GO" id="GO:0000981">
    <property type="term" value="F:DNA-binding transcription factor activity, RNA polymerase II-specific"/>
    <property type="evidence" value="ECO:0007669"/>
    <property type="project" value="TreeGrafter"/>
</dbReference>
<dbReference type="AlphaFoldDB" id="A0A292PK99"/>
<dbReference type="GO" id="GO:0000977">
    <property type="term" value="F:RNA polymerase II transcription regulatory region sequence-specific DNA binding"/>
    <property type="evidence" value="ECO:0007669"/>
    <property type="project" value="TreeGrafter"/>
</dbReference>
<gene>
    <name evidence="4" type="ORF">GSTUAT00008866001</name>
</gene>
<dbReference type="CDD" id="cd11392">
    <property type="entry name" value="bHLH_ScPHO4_like"/>
    <property type="match status" value="1"/>
</dbReference>
<feature type="region of interest" description="Disordered" evidence="2">
    <location>
        <begin position="1"/>
        <end position="31"/>
    </location>
</feature>
<dbReference type="SMART" id="SM00353">
    <property type="entry name" value="HLH"/>
    <property type="match status" value="1"/>
</dbReference>
<dbReference type="Proteomes" id="UP001412239">
    <property type="component" value="Unassembled WGS sequence"/>
</dbReference>
<feature type="compositionally biased region" description="Gly residues" evidence="2">
    <location>
        <begin position="600"/>
        <end position="624"/>
    </location>
</feature>
<sequence length="671" mass="71282">MNNDGTSLWSHHHQVSPTSGGSGDNDSEDFSSLFDFNNIQLSMSSPFDTTGAQDDHSAMDTDFPNADELRANGHSNDAGGPLDTTGLLGSEEMLDMRFHDLHSLQTSQQQHHHHQQQHHHAQMLARQHMMQQNGMIPPTPSSIDLQTGLPHGPCSHMGSQSDVMVDRYNGLRDEQMIFTPLVSPAVTPLDTNFVHQVPEFAIPGYFSPLTSPALDAHPHRTHMPNPHMMHAHSQSTSPIDPVDSQNINKRGSTGRRKSTTSRNPARVVRESPSMKAQKRKLPAAALAATPELANALSKQPPTPTTIRRSASQCRGRQQMGFQSSRDTSSNESVSPEPLPEVLMAPPPPPRNDNSRSPQNGRSDDGSSTSTTPGAPATPASLMKLTKTNLPTEDIPPIAMETSDFLNGDVERVMADAPPVARNDGRAATTTVSPRPGGDNQSTPTAEASKTPSLKPVPSSSSSVSSGSRHESPISIQTPSSILNKQKIGKSGMSGRGGKRGSVSSSPGLQPKISPSIKPLLPSGMTPEASALLLKSNYQNIVEGTHKQLGLSYPADLSTNLTSKRTSHKIAEQGRRNRINNALTEIASLLPQKSTPCGGSNSDGGDGGEGRGSTASGGGGAGGNASTGQASKASTVEMAIDYIKQLKKELEDTKGKLADAERKLEEKAGEES</sequence>
<feature type="compositionally biased region" description="Low complexity" evidence="2">
    <location>
        <begin position="282"/>
        <end position="296"/>
    </location>
</feature>
<reference evidence="4" key="1">
    <citation type="submission" date="2015-10" db="EMBL/GenBank/DDBJ databases">
        <authorList>
            <person name="Regsiter A."/>
            <person name="william w."/>
        </authorList>
    </citation>
    <scope>NUCLEOTIDE SEQUENCE</scope>
    <source>
        <strain evidence="4">Montdore</strain>
    </source>
</reference>
<feature type="region of interest" description="Disordered" evidence="2">
    <location>
        <begin position="44"/>
        <end position="81"/>
    </location>
</feature>
<feature type="region of interest" description="Disordered" evidence="2">
    <location>
        <begin position="651"/>
        <end position="671"/>
    </location>
</feature>
<feature type="region of interest" description="Disordered" evidence="2">
    <location>
        <begin position="416"/>
        <end position="521"/>
    </location>
</feature>
<evidence type="ECO:0000256" key="1">
    <source>
        <dbReference type="ARBA" id="ARBA00023125"/>
    </source>
</evidence>
<dbReference type="InterPro" id="IPR036638">
    <property type="entry name" value="HLH_DNA-bd_sf"/>
</dbReference>
<keyword evidence="5" id="KW-1185">Reference proteome</keyword>
<evidence type="ECO:0000256" key="2">
    <source>
        <dbReference type="SAM" id="MobiDB-lite"/>
    </source>
</evidence>
<dbReference type="PANTHER" id="PTHR13935:SF106">
    <property type="entry name" value="ACHAETE-SCUTE COMPLEX PROTEIN T5-RELATED"/>
    <property type="match status" value="1"/>
</dbReference>